<reference evidence="2 3" key="2">
    <citation type="journal article" date="2016" name="Science">
        <title>A bacterium that degrades and assimilates poly(ethylene terephthalate).</title>
        <authorList>
            <person name="Yoshida S."/>
            <person name="Hiraga K."/>
            <person name="Takehana T."/>
            <person name="Taniguchi I."/>
            <person name="Yamaji H."/>
            <person name="Maeda Y."/>
            <person name="Toyohara K."/>
            <person name="Miyamoto K."/>
            <person name="Kimura Y."/>
            <person name="Oda K."/>
        </authorList>
    </citation>
    <scope>NUCLEOTIDE SEQUENCE [LARGE SCALE GENOMIC DNA]</scope>
    <source>
        <strain evidence="3">NBRC 110686 / TISTR 2288 / 201-F6</strain>
    </source>
</reference>
<proteinExistence type="predicted"/>
<dbReference type="AlphaFoldDB" id="A0A0K8NVF7"/>
<evidence type="ECO:0000259" key="1">
    <source>
        <dbReference type="Pfam" id="PF18914"/>
    </source>
</evidence>
<name>A0A0K8NVF7_PISS1</name>
<feature type="domain" description="DUF5666" evidence="1">
    <location>
        <begin position="250"/>
        <end position="300"/>
    </location>
</feature>
<dbReference type="EMBL" id="BBYR01000007">
    <property type="protein sequence ID" value="GAP34377.1"/>
    <property type="molecule type" value="Genomic_DNA"/>
</dbReference>
<sequence>MSAGLAWAAGPALLAALPGCGGGAGVGGTGDTAGSFSSGAISGFGSVIVNGVRYDERGARIEDDAGRPRAAADLRLGMVTEIDAGPVQRDAAGQLLAVAERVRIASELSGPVAALLPPDAFVVLGQTVRISVATVVDERMAGGLLAGLAVEVHGYSDGSALVATRIEPASQPGEPKLRGIVAGLDRAAQTFRIGGQAFRYAGASGIPADLADGRYVRLALAPAPLDGRWPVTAFRSAQASLPAGAEAKLEGRITRFDGLAGLAVNGQPVDASGVPLPGLALGVRVEVEGPVSGGVLRATRLRIETEDSVRSEGVDLRGPITALDRGLRRFVLRGSSVDYSGAGIRYDDGSEADLAVGRTVEVRGSLSADGTRVLASRIRIG</sequence>
<protein>
    <recommendedName>
        <fullName evidence="1">DUF5666 domain-containing protein</fullName>
    </recommendedName>
</protein>
<keyword evidence="3" id="KW-1185">Reference proteome</keyword>
<dbReference type="STRING" id="1547922.ISF6_4552"/>
<accession>A0A0K8NVF7</accession>
<dbReference type="Pfam" id="PF18914">
    <property type="entry name" value="DUF5666"/>
    <property type="match status" value="3"/>
</dbReference>
<dbReference type="Proteomes" id="UP000037660">
    <property type="component" value="Unassembled WGS sequence"/>
</dbReference>
<feature type="domain" description="DUF5666" evidence="1">
    <location>
        <begin position="317"/>
        <end position="378"/>
    </location>
</feature>
<reference evidence="3" key="1">
    <citation type="submission" date="2015-07" db="EMBL/GenBank/DDBJ databases">
        <title>Discovery of a poly(ethylene terephthalate assimilation.</title>
        <authorList>
            <person name="Yoshida S."/>
            <person name="Hiraga K."/>
            <person name="Takehana T."/>
            <person name="Taniguchi I."/>
            <person name="Yamaji H."/>
            <person name="Maeda Y."/>
            <person name="Toyohara K."/>
            <person name="Miyamoto K."/>
            <person name="Kimura Y."/>
            <person name="Oda K."/>
        </authorList>
    </citation>
    <scope>NUCLEOTIDE SEQUENCE [LARGE SCALE GENOMIC DNA]</scope>
    <source>
        <strain evidence="3">NBRC 110686 / TISTR 2288 / 201-F6</strain>
    </source>
</reference>
<organism evidence="2 3">
    <name type="scientific">Piscinibacter sakaiensis</name>
    <name type="common">Ideonella sakaiensis</name>
    <dbReference type="NCBI Taxonomy" id="1547922"/>
    <lineage>
        <taxon>Bacteria</taxon>
        <taxon>Pseudomonadati</taxon>
        <taxon>Pseudomonadota</taxon>
        <taxon>Betaproteobacteria</taxon>
        <taxon>Burkholderiales</taxon>
        <taxon>Sphaerotilaceae</taxon>
        <taxon>Piscinibacter</taxon>
    </lineage>
</organism>
<feature type="domain" description="DUF5666" evidence="1">
    <location>
        <begin position="110"/>
        <end position="167"/>
    </location>
</feature>
<evidence type="ECO:0000313" key="2">
    <source>
        <dbReference type="EMBL" id="GAP34377.1"/>
    </source>
</evidence>
<evidence type="ECO:0000313" key="3">
    <source>
        <dbReference type="Proteomes" id="UP000037660"/>
    </source>
</evidence>
<gene>
    <name evidence="2" type="ORF">ISF6_4552</name>
</gene>
<comment type="caution">
    <text evidence="2">The sequence shown here is derived from an EMBL/GenBank/DDBJ whole genome shotgun (WGS) entry which is preliminary data.</text>
</comment>
<dbReference type="InterPro" id="IPR043724">
    <property type="entry name" value="DUF5666"/>
</dbReference>